<proteinExistence type="predicted"/>
<evidence type="ECO:0000256" key="1">
    <source>
        <dbReference type="SAM" id="MobiDB-lite"/>
    </source>
</evidence>
<dbReference type="Proteomes" id="UP000299102">
    <property type="component" value="Unassembled WGS sequence"/>
</dbReference>
<keyword evidence="3" id="KW-1185">Reference proteome</keyword>
<gene>
    <name evidence="2" type="ORF">EVAR_41007_1</name>
</gene>
<evidence type="ECO:0000313" key="2">
    <source>
        <dbReference type="EMBL" id="GBP61999.1"/>
    </source>
</evidence>
<evidence type="ECO:0000313" key="3">
    <source>
        <dbReference type="Proteomes" id="UP000299102"/>
    </source>
</evidence>
<dbReference type="AlphaFoldDB" id="A0A4C1XI81"/>
<dbReference type="EMBL" id="BGZK01000828">
    <property type="protein sequence ID" value="GBP61999.1"/>
    <property type="molecule type" value="Genomic_DNA"/>
</dbReference>
<accession>A0A4C1XI81</accession>
<feature type="region of interest" description="Disordered" evidence="1">
    <location>
        <begin position="170"/>
        <end position="190"/>
    </location>
</feature>
<name>A0A4C1XI81_EUMVA</name>
<sequence length="311" mass="34544">MAIIRQAESVLIVRRAGGRLVSYEVTSGKDSVVEKIGVTSKLTGFDPEDGRNGKIKSLITRLADGSYTGKSVRPTLLKQKHEREKEGICYCLPFPTHYRPWSSRGRVVIASNKEILSPTTYELTADRFSTQITPLAQYLGDHWRELNRRTIPNVSALKITVVNLDPPTTDNNCVTRDKSPSRRPRASGARSSHAICHGIHFARPNDPTSRAEVPNLGVGVKSVFLRCHRITILKRLGATALRFAHVHDPPSAQASMHRRVFVIARMLAAYVQNYKTSSTEHQRCAHVAACTLHDAWFPACGAAFHTPGYIE</sequence>
<protein>
    <submittedName>
        <fullName evidence="2">Uncharacterized protein</fullName>
    </submittedName>
</protein>
<reference evidence="2 3" key="1">
    <citation type="journal article" date="2019" name="Commun. Biol.">
        <title>The bagworm genome reveals a unique fibroin gene that provides high tensile strength.</title>
        <authorList>
            <person name="Kono N."/>
            <person name="Nakamura H."/>
            <person name="Ohtoshi R."/>
            <person name="Tomita M."/>
            <person name="Numata K."/>
            <person name="Arakawa K."/>
        </authorList>
    </citation>
    <scope>NUCLEOTIDE SEQUENCE [LARGE SCALE GENOMIC DNA]</scope>
</reference>
<organism evidence="2 3">
    <name type="scientific">Eumeta variegata</name>
    <name type="common">Bagworm moth</name>
    <name type="synonym">Eumeta japonica</name>
    <dbReference type="NCBI Taxonomy" id="151549"/>
    <lineage>
        <taxon>Eukaryota</taxon>
        <taxon>Metazoa</taxon>
        <taxon>Ecdysozoa</taxon>
        <taxon>Arthropoda</taxon>
        <taxon>Hexapoda</taxon>
        <taxon>Insecta</taxon>
        <taxon>Pterygota</taxon>
        <taxon>Neoptera</taxon>
        <taxon>Endopterygota</taxon>
        <taxon>Lepidoptera</taxon>
        <taxon>Glossata</taxon>
        <taxon>Ditrysia</taxon>
        <taxon>Tineoidea</taxon>
        <taxon>Psychidae</taxon>
        <taxon>Oiketicinae</taxon>
        <taxon>Eumeta</taxon>
    </lineage>
</organism>
<comment type="caution">
    <text evidence="2">The sequence shown here is derived from an EMBL/GenBank/DDBJ whole genome shotgun (WGS) entry which is preliminary data.</text>
</comment>